<dbReference type="EMBL" id="CM007371">
    <property type="protein sequence ID" value="OIW01488.1"/>
    <property type="molecule type" value="Genomic_DNA"/>
</dbReference>
<dbReference type="Pfam" id="PF07717">
    <property type="entry name" value="OB_NTP_bind"/>
    <property type="match status" value="1"/>
</dbReference>
<reference evidence="3 4" key="1">
    <citation type="journal article" date="2017" name="Plant Biotechnol. J.">
        <title>A comprehensive draft genome sequence for lupin (Lupinus angustifolius), an emerging health food: insights into plant-microbe interactions and legume evolution.</title>
        <authorList>
            <person name="Hane J.K."/>
            <person name="Ming Y."/>
            <person name="Kamphuis L.G."/>
            <person name="Nelson M.N."/>
            <person name="Garg G."/>
            <person name="Atkins C.A."/>
            <person name="Bayer P.E."/>
            <person name="Bravo A."/>
            <person name="Bringans S."/>
            <person name="Cannon S."/>
            <person name="Edwards D."/>
            <person name="Foley R."/>
            <person name="Gao L.L."/>
            <person name="Harrison M.J."/>
            <person name="Huang W."/>
            <person name="Hurgobin B."/>
            <person name="Li S."/>
            <person name="Liu C.W."/>
            <person name="McGrath A."/>
            <person name="Morahan G."/>
            <person name="Murray J."/>
            <person name="Weller J."/>
            <person name="Jian J."/>
            <person name="Singh K.B."/>
        </authorList>
    </citation>
    <scope>NUCLEOTIDE SEQUENCE [LARGE SCALE GENOMIC DNA]</scope>
    <source>
        <strain evidence="4">cv. Tanjil</strain>
        <tissue evidence="3">Whole plant</tissue>
    </source>
</reference>
<evidence type="ECO:0000313" key="3">
    <source>
        <dbReference type="EMBL" id="OIW01488.1"/>
    </source>
</evidence>
<sequence length="57" mass="6837">MNSTFTCKEDDDTTYRKTVHLHPSNCLDQKPEWVIYNEFVLISRNFIRTVTDIKGEW</sequence>
<organism evidence="3 4">
    <name type="scientific">Lupinus angustifolius</name>
    <name type="common">Narrow-leaved blue lupine</name>
    <dbReference type="NCBI Taxonomy" id="3871"/>
    <lineage>
        <taxon>Eukaryota</taxon>
        <taxon>Viridiplantae</taxon>
        <taxon>Streptophyta</taxon>
        <taxon>Embryophyta</taxon>
        <taxon>Tracheophyta</taxon>
        <taxon>Spermatophyta</taxon>
        <taxon>Magnoliopsida</taxon>
        <taxon>eudicotyledons</taxon>
        <taxon>Gunneridae</taxon>
        <taxon>Pentapetalae</taxon>
        <taxon>rosids</taxon>
        <taxon>fabids</taxon>
        <taxon>Fabales</taxon>
        <taxon>Fabaceae</taxon>
        <taxon>Papilionoideae</taxon>
        <taxon>50 kb inversion clade</taxon>
        <taxon>genistoids sensu lato</taxon>
        <taxon>core genistoids</taxon>
        <taxon>Genisteae</taxon>
        <taxon>Lupinus</taxon>
    </lineage>
</organism>
<evidence type="ECO:0000313" key="4">
    <source>
        <dbReference type="Proteomes" id="UP000188354"/>
    </source>
</evidence>
<dbReference type="STRING" id="3871.A0A4P1R532"/>
<dbReference type="Proteomes" id="UP000188354">
    <property type="component" value="Chromosome LG11"/>
</dbReference>
<gene>
    <name evidence="3" type="ORF">TanjilG_19414</name>
</gene>
<dbReference type="AlphaFoldDB" id="A0A4P1R532"/>
<evidence type="ECO:0000256" key="1">
    <source>
        <dbReference type="ARBA" id="ARBA00022806"/>
    </source>
</evidence>
<evidence type="ECO:0000259" key="2">
    <source>
        <dbReference type="Pfam" id="PF07717"/>
    </source>
</evidence>
<name>A0A4P1R532_LUPAN</name>
<keyword evidence="1" id="KW-0067">ATP-binding</keyword>
<dbReference type="GO" id="GO:0004386">
    <property type="term" value="F:helicase activity"/>
    <property type="evidence" value="ECO:0007669"/>
    <property type="project" value="UniProtKB-KW"/>
</dbReference>
<accession>A0A4P1R532</accession>
<dbReference type="InterPro" id="IPR011709">
    <property type="entry name" value="DEAD-box_helicase_OB_fold"/>
</dbReference>
<keyword evidence="4" id="KW-1185">Reference proteome</keyword>
<keyword evidence="1" id="KW-0378">Hydrolase</keyword>
<protein>
    <recommendedName>
        <fullName evidence="2">DEAD-box helicase OB fold domain-containing protein</fullName>
    </recommendedName>
</protein>
<feature type="domain" description="DEAD-box helicase OB fold" evidence="2">
    <location>
        <begin position="16"/>
        <end position="57"/>
    </location>
</feature>
<keyword evidence="1" id="KW-0547">Nucleotide-binding</keyword>
<proteinExistence type="predicted"/>
<dbReference type="Gramene" id="OIW01488">
    <property type="protein sequence ID" value="OIW01488"/>
    <property type="gene ID" value="TanjilG_19414"/>
</dbReference>
<keyword evidence="1" id="KW-0347">Helicase</keyword>